<comment type="pathway">
    <text evidence="2 10">Glycan metabolism; pectin degradation; 2-dehydro-3-deoxy-D-gluconate from pectin: step 1/5.</text>
</comment>
<organism evidence="12 13">
    <name type="scientific">Camellia sinensis var. sinensis</name>
    <name type="common">China tea</name>
    <dbReference type="NCBI Taxonomy" id="542762"/>
    <lineage>
        <taxon>Eukaryota</taxon>
        <taxon>Viridiplantae</taxon>
        <taxon>Streptophyta</taxon>
        <taxon>Embryophyta</taxon>
        <taxon>Tracheophyta</taxon>
        <taxon>Spermatophyta</taxon>
        <taxon>Magnoliopsida</taxon>
        <taxon>eudicotyledons</taxon>
        <taxon>Gunneridae</taxon>
        <taxon>Pentapetalae</taxon>
        <taxon>asterids</taxon>
        <taxon>Ericales</taxon>
        <taxon>Theaceae</taxon>
        <taxon>Camellia</taxon>
    </lineage>
</organism>
<comment type="subcellular location">
    <subcellularLocation>
        <location evidence="1 10">Secreted</location>
        <location evidence="1 10">Cell wall</location>
    </subcellularLocation>
</comment>
<gene>
    <name evidence="12" type="ORF">TEA_003594</name>
</gene>
<dbReference type="InterPro" id="IPR035513">
    <property type="entry name" value="Invertase/methylesterase_inhib"/>
</dbReference>
<evidence type="ECO:0000256" key="9">
    <source>
        <dbReference type="ARBA" id="ARBA00047928"/>
    </source>
</evidence>
<sequence>MAIKLALILTFMSVSSLSQALSNETVTNINYWCNTTPHPESCRIFMGGQHSFVPKSKPDFRTMAVEAAMERALYAQTHAKELGQHCHSKHAKAAWLDCSKLFDDTVLQLNRTLQGLQNNVSDFDAQTWLSAALTNLETCRAGSLELNVSDFISSILSNNVSELISNSLAINGAFLAQQDAQSGYPSWILDGERQLLKSSSLASQANFIVAKDGSGNFRSIQAAINSAVSKRTGNGRIIIYVKKGIYRENIEISSNMNEITLVGDGLRYTVITGSRSATTGFTTYSSATVGQPFLSVNFDSFSSLPLPLLSRSETSLFRLIGQDDEGHGLVRRVVHGSVDGLWRRRVVTREKDHDEERG</sequence>
<reference evidence="12 13" key="1">
    <citation type="journal article" date="2018" name="Proc. Natl. Acad. Sci. U.S.A.">
        <title>Draft genome sequence of Camellia sinensis var. sinensis provides insights into the evolution of the tea genome and tea quality.</title>
        <authorList>
            <person name="Wei C."/>
            <person name="Yang H."/>
            <person name="Wang S."/>
            <person name="Zhao J."/>
            <person name="Liu C."/>
            <person name="Gao L."/>
            <person name="Xia E."/>
            <person name="Lu Y."/>
            <person name="Tai Y."/>
            <person name="She G."/>
            <person name="Sun J."/>
            <person name="Cao H."/>
            <person name="Tong W."/>
            <person name="Gao Q."/>
            <person name="Li Y."/>
            <person name="Deng W."/>
            <person name="Jiang X."/>
            <person name="Wang W."/>
            <person name="Chen Q."/>
            <person name="Zhang S."/>
            <person name="Li H."/>
            <person name="Wu J."/>
            <person name="Wang P."/>
            <person name="Li P."/>
            <person name="Shi C."/>
            <person name="Zheng F."/>
            <person name="Jian J."/>
            <person name="Huang B."/>
            <person name="Shan D."/>
            <person name="Shi M."/>
            <person name="Fang C."/>
            <person name="Yue Y."/>
            <person name="Li F."/>
            <person name="Li D."/>
            <person name="Wei S."/>
            <person name="Han B."/>
            <person name="Jiang C."/>
            <person name="Yin Y."/>
            <person name="Xia T."/>
            <person name="Zhang Z."/>
            <person name="Bennetzen J.L."/>
            <person name="Zhao S."/>
            <person name="Wan X."/>
        </authorList>
    </citation>
    <scope>NUCLEOTIDE SEQUENCE [LARGE SCALE GENOMIC DNA]</scope>
    <source>
        <strain evidence="13">cv. Shuchazao</strain>
        <tissue evidence="12">Leaf</tissue>
    </source>
</reference>
<dbReference type="GO" id="GO:0030599">
    <property type="term" value="F:pectinesterase activity"/>
    <property type="evidence" value="ECO:0007669"/>
    <property type="project" value="UniProtKB-UniRule"/>
</dbReference>
<dbReference type="InterPro" id="IPR011050">
    <property type="entry name" value="Pectin_lyase_fold/virulence"/>
</dbReference>
<proteinExistence type="inferred from homology"/>
<dbReference type="EC" id="3.1.1.11" evidence="10"/>
<dbReference type="EMBL" id="SDRB02012690">
    <property type="protein sequence ID" value="THF96963.1"/>
    <property type="molecule type" value="Genomic_DNA"/>
</dbReference>
<evidence type="ECO:0000256" key="1">
    <source>
        <dbReference type="ARBA" id="ARBA00004191"/>
    </source>
</evidence>
<keyword evidence="13" id="KW-1185">Reference proteome</keyword>
<evidence type="ECO:0000256" key="10">
    <source>
        <dbReference type="RuleBase" id="RU000589"/>
    </source>
</evidence>
<dbReference type="InterPro" id="IPR000070">
    <property type="entry name" value="Pectinesterase_cat"/>
</dbReference>
<dbReference type="UniPathway" id="UPA00545">
    <property type="reaction ID" value="UER00823"/>
</dbReference>
<keyword evidence="10" id="KW-0964">Secreted</keyword>
<dbReference type="Gene3D" id="1.20.140.40">
    <property type="entry name" value="Invertase/pectin methylesterase inhibitor family protein"/>
    <property type="match status" value="1"/>
</dbReference>
<feature type="domain" description="Pectinesterase inhibitor" evidence="11">
    <location>
        <begin position="24"/>
        <end position="170"/>
    </location>
</feature>
<dbReference type="PROSITE" id="PS00800">
    <property type="entry name" value="PECTINESTERASE_1"/>
    <property type="match status" value="1"/>
</dbReference>
<feature type="signal peptide" evidence="10">
    <location>
        <begin position="1"/>
        <end position="20"/>
    </location>
</feature>
<dbReference type="Pfam" id="PF01095">
    <property type="entry name" value="Pectinesterase"/>
    <property type="match status" value="1"/>
</dbReference>
<dbReference type="GO" id="GO:0004857">
    <property type="term" value="F:enzyme inhibitor activity"/>
    <property type="evidence" value="ECO:0007669"/>
    <property type="project" value="InterPro"/>
</dbReference>
<keyword evidence="8 10" id="KW-0961">Cell wall biogenesis/degradation</keyword>
<dbReference type="InterPro" id="IPR018040">
    <property type="entry name" value="Pectinesterase_Tyr_AS"/>
</dbReference>
<evidence type="ECO:0000256" key="7">
    <source>
        <dbReference type="ARBA" id="ARBA00023085"/>
    </source>
</evidence>
<dbReference type="GO" id="GO:0042545">
    <property type="term" value="P:cell wall modification"/>
    <property type="evidence" value="ECO:0007669"/>
    <property type="project" value="UniProtKB-UniRule"/>
</dbReference>
<keyword evidence="10" id="KW-0732">Signal</keyword>
<dbReference type="Proteomes" id="UP000306102">
    <property type="component" value="Unassembled WGS sequence"/>
</dbReference>
<evidence type="ECO:0000256" key="8">
    <source>
        <dbReference type="ARBA" id="ARBA00023316"/>
    </source>
</evidence>
<dbReference type="InterPro" id="IPR006501">
    <property type="entry name" value="Pectinesterase_inhib_dom"/>
</dbReference>
<evidence type="ECO:0000256" key="2">
    <source>
        <dbReference type="ARBA" id="ARBA00005184"/>
    </source>
</evidence>
<evidence type="ECO:0000313" key="13">
    <source>
        <dbReference type="Proteomes" id="UP000306102"/>
    </source>
</evidence>
<keyword evidence="6 10" id="KW-0378">Hydrolase</keyword>
<dbReference type="CDD" id="cd15798">
    <property type="entry name" value="PMEI-like_3"/>
    <property type="match status" value="1"/>
</dbReference>
<evidence type="ECO:0000256" key="4">
    <source>
        <dbReference type="ARBA" id="ARBA00007786"/>
    </source>
</evidence>
<dbReference type="SUPFAM" id="SSF101148">
    <property type="entry name" value="Plant invertase/pectin methylesterase inhibitor"/>
    <property type="match status" value="1"/>
</dbReference>
<dbReference type="SMART" id="SM00856">
    <property type="entry name" value="PMEI"/>
    <property type="match status" value="1"/>
</dbReference>
<keyword evidence="5 10" id="KW-0134">Cell wall</keyword>
<dbReference type="InterPro" id="IPR012334">
    <property type="entry name" value="Pectin_lyas_fold"/>
</dbReference>
<dbReference type="STRING" id="542762.A0A4S4D553"/>
<evidence type="ECO:0000256" key="6">
    <source>
        <dbReference type="ARBA" id="ARBA00022801"/>
    </source>
</evidence>
<keyword evidence="7 10" id="KW-0063">Aspartyl esterase</keyword>
<comment type="function">
    <text evidence="10">Acts in the modification of cell walls via demethylesterification of cell wall pectin.</text>
</comment>
<evidence type="ECO:0000313" key="12">
    <source>
        <dbReference type="EMBL" id="THF96963.1"/>
    </source>
</evidence>
<dbReference type="PANTHER" id="PTHR31707">
    <property type="entry name" value="PECTINESTERASE"/>
    <property type="match status" value="1"/>
</dbReference>
<comment type="catalytic activity">
    <reaction evidence="9 10">
        <text>[(1-&gt;4)-alpha-D-galacturonosyl methyl ester](n) + n H2O = [(1-&gt;4)-alpha-D-galacturonosyl](n) + n methanol + n H(+)</text>
        <dbReference type="Rhea" id="RHEA:22380"/>
        <dbReference type="Rhea" id="RHEA-COMP:14570"/>
        <dbReference type="Rhea" id="RHEA-COMP:14573"/>
        <dbReference type="ChEBI" id="CHEBI:15377"/>
        <dbReference type="ChEBI" id="CHEBI:15378"/>
        <dbReference type="ChEBI" id="CHEBI:17790"/>
        <dbReference type="ChEBI" id="CHEBI:140522"/>
        <dbReference type="ChEBI" id="CHEBI:140523"/>
        <dbReference type="EC" id="3.1.1.11"/>
    </reaction>
</comment>
<evidence type="ECO:0000256" key="3">
    <source>
        <dbReference type="ARBA" id="ARBA00006027"/>
    </source>
</evidence>
<evidence type="ECO:0000259" key="11">
    <source>
        <dbReference type="SMART" id="SM00856"/>
    </source>
</evidence>
<comment type="similarity">
    <text evidence="4">In the C-terminal section; belongs to the pectinesterase family.</text>
</comment>
<dbReference type="GO" id="GO:0045490">
    <property type="term" value="P:pectin catabolic process"/>
    <property type="evidence" value="ECO:0007669"/>
    <property type="project" value="UniProtKB-UniRule"/>
</dbReference>
<dbReference type="SUPFAM" id="SSF51126">
    <property type="entry name" value="Pectin lyase-like"/>
    <property type="match status" value="1"/>
</dbReference>
<evidence type="ECO:0000256" key="5">
    <source>
        <dbReference type="ARBA" id="ARBA00022512"/>
    </source>
</evidence>
<comment type="similarity">
    <text evidence="3">In the N-terminal section; belongs to the PMEI family.</text>
</comment>
<dbReference type="NCBIfam" id="TIGR01614">
    <property type="entry name" value="PME_inhib"/>
    <property type="match status" value="1"/>
</dbReference>
<comment type="caution">
    <text evidence="12">The sequence shown here is derived from an EMBL/GenBank/DDBJ whole genome shotgun (WGS) entry which is preliminary data.</text>
</comment>
<dbReference type="Pfam" id="PF04043">
    <property type="entry name" value="PMEI"/>
    <property type="match status" value="1"/>
</dbReference>
<dbReference type="Gene3D" id="2.160.20.10">
    <property type="entry name" value="Single-stranded right-handed beta-helix, Pectin lyase-like"/>
    <property type="match status" value="1"/>
</dbReference>
<accession>A0A4S4D553</accession>
<name>A0A4S4D553_CAMSN</name>
<protein>
    <recommendedName>
        <fullName evidence="10">Pectinesterase</fullName>
        <ecNumber evidence="10">3.1.1.11</ecNumber>
    </recommendedName>
</protein>
<feature type="chain" id="PRO_5020850612" description="Pectinesterase" evidence="10">
    <location>
        <begin position="21"/>
        <end position="358"/>
    </location>
</feature>
<dbReference type="AlphaFoldDB" id="A0A4S4D553"/>